<dbReference type="InterPro" id="IPR012902">
    <property type="entry name" value="N_methyl_site"/>
</dbReference>
<keyword evidence="1" id="KW-0812">Transmembrane</keyword>
<dbReference type="PANTHER" id="PTHR30093">
    <property type="entry name" value="GENERAL SECRETION PATHWAY PROTEIN G"/>
    <property type="match status" value="1"/>
</dbReference>
<organism evidence="3 4">
    <name type="scientific">Alienimonas californiensis</name>
    <dbReference type="NCBI Taxonomy" id="2527989"/>
    <lineage>
        <taxon>Bacteria</taxon>
        <taxon>Pseudomonadati</taxon>
        <taxon>Planctomycetota</taxon>
        <taxon>Planctomycetia</taxon>
        <taxon>Planctomycetales</taxon>
        <taxon>Planctomycetaceae</taxon>
        <taxon>Alienimonas</taxon>
    </lineage>
</organism>
<evidence type="ECO:0000313" key="3">
    <source>
        <dbReference type="EMBL" id="QDT14752.1"/>
    </source>
</evidence>
<name>A0A517P5W2_9PLAN</name>
<dbReference type="SUPFAM" id="SSF54523">
    <property type="entry name" value="Pili subunits"/>
    <property type="match status" value="1"/>
</dbReference>
<dbReference type="RefSeq" id="WP_145361304.1">
    <property type="nucleotide sequence ID" value="NZ_CP036265.1"/>
</dbReference>
<keyword evidence="4" id="KW-1185">Reference proteome</keyword>
<dbReference type="NCBIfam" id="TIGR04294">
    <property type="entry name" value="pre_pil_HX9DG"/>
    <property type="match status" value="1"/>
</dbReference>
<dbReference type="InterPro" id="IPR027558">
    <property type="entry name" value="Pre_pil_HX9DG_C"/>
</dbReference>
<evidence type="ECO:0000313" key="4">
    <source>
        <dbReference type="Proteomes" id="UP000318741"/>
    </source>
</evidence>
<dbReference type="InterPro" id="IPR045584">
    <property type="entry name" value="Pilin-like"/>
</dbReference>
<dbReference type="Pfam" id="PF07963">
    <property type="entry name" value="N_methyl"/>
    <property type="match status" value="1"/>
</dbReference>
<gene>
    <name evidence="3" type="primary">xcpT_4</name>
    <name evidence="3" type="ORF">CA12_08310</name>
</gene>
<dbReference type="EMBL" id="CP036265">
    <property type="protein sequence ID" value="QDT14752.1"/>
    <property type="molecule type" value="Genomic_DNA"/>
</dbReference>
<dbReference type="Proteomes" id="UP000318741">
    <property type="component" value="Chromosome"/>
</dbReference>
<accession>A0A517P5W2</accession>
<dbReference type="OrthoDB" id="241541at2"/>
<evidence type="ECO:0000256" key="1">
    <source>
        <dbReference type="SAM" id="Phobius"/>
    </source>
</evidence>
<keyword evidence="1" id="KW-1133">Transmembrane helix</keyword>
<feature type="transmembrane region" description="Helical" evidence="1">
    <location>
        <begin position="12"/>
        <end position="37"/>
    </location>
</feature>
<dbReference type="PANTHER" id="PTHR30093:SF2">
    <property type="entry name" value="TYPE II SECRETION SYSTEM PROTEIN H"/>
    <property type="match status" value="1"/>
</dbReference>
<proteinExistence type="predicted"/>
<dbReference type="Gene3D" id="3.30.700.10">
    <property type="entry name" value="Glycoprotein, Type 4 Pilin"/>
    <property type="match status" value="1"/>
</dbReference>
<protein>
    <submittedName>
        <fullName evidence="3">Type II secretion system protein G</fullName>
    </submittedName>
</protein>
<dbReference type="AlphaFoldDB" id="A0A517P5W2"/>
<dbReference type="PROSITE" id="PS00409">
    <property type="entry name" value="PROKAR_NTER_METHYL"/>
    <property type="match status" value="1"/>
</dbReference>
<dbReference type="Pfam" id="PF07596">
    <property type="entry name" value="SBP_bac_10"/>
    <property type="match status" value="1"/>
</dbReference>
<dbReference type="NCBIfam" id="TIGR02532">
    <property type="entry name" value="IV_pilin_GFxxxE"/>
    <property type="match status" value="1"/>
</dbReference>
<dbReference type="KEGG" id="acaf:CA12_08310"/>
<keyword evidence="1" id="KW-0472">Membrane</keyword>
<evidence type="ECO:0000259" key="2">
    <source>
        <dbReference type="Pfam" id="PF07596"/>
    </source>
</evidence>
<dbReference type="InterPro" id="IPR011453">
    <property type="entry name" value="DUF1559"/>
</dbReference>
<feature type="domain" description="DUF1559" evidence="2">
    <location>
        <begin position="38"/>
        <end position="371"/>
    </location>
</feature>
<sequence length="404" mass="43478">MRIPARSRRPRAGFTLIELLVVIAIIAILVSLLLPAVQQAREAARRSQCQNNLKQLGLAMHNYHSTYETFPAAAGGTGDVSNVADQCYSDTNWNCTNEGALSPLVALLPFLDQTALWNQISRPYTSPKDPSKIFPPFGPQPIHWDSNGYLPWFTQTAVLLCPSDGAPPRNHAETNYAMNWGDNGYGNGNPANWDGASKAQRGMAGGGRWNDDGGNGNVHFGLNAAKDGTTNTILFGEIARGEERAFRGSVAQDVDLGRDNSARTQSSPKTTCLDVVNDPQNPGFYNQSVSVFDNETIRRGSVWGLGSPLWTGFNTIFPPNGPNCDGVQDTGNDWWRNQHGGIYSAGSYHSGGCQVVMADGSVQFVSDTIDTGDLTRNTVSSGQSPYGVWGAMGTRSAGETVTNN</sequence>
<reference evidence="3 4" key="1">
    <citation type="submission" date="2019-02" db="EMBL/GenBank/DDBJ databases">
        <title>Deep-cultivation of Planctomycetes and their phenomic and genomic characterization uncovers novel biology.</title>
        <authorList>
            <person name="Wiegand S."/>
            <person name="Jogler M."/>
            <person name="Boedeker C."/>
            <person name="Pinto D."/>
            <person name="Vollmers J."/>
            <person name="Rivas-Marin E."/>
            <person name="Kohn T."/>
            <person name="Peeters S.H."/>
            <person name="Heuer A."/>
            <person name="Rast P."/>
            <person name="Oberbeckmann S."/>
            <person name="Bunk B."/>
            <person name="Jeske O."/>
            <person name="Meyerdierks A."/>
            <person name="Storesund J.E."/>
            <person name="Kallscheuer N."/>
            <person name="Luecker S."/>
            <person name="Lage O.M."/>
            <person name="Pohl T."/>
            <person name="Merkel B.J."/>
            <person name="Hornburger P."/>
            <person name="Mueller R.-W."/>
            <person name="Bruemmer F."/>
            <person name="Labrenz M."/>
            <person name="Spormann A.M."/>
            <person name="Op den Camp H."/>
            <person name="Overmann J."/>
            <person name="Amann R."/>
            <person name="Jetten M.S.M."/>
            <person name="Mascher T."/>
            <person name="Medema M.H."/>
            <person name="Devos D.P."/>
            <person name="Kaster A.-K."/>
            <person name="Ovreas L."/>
            <person name="Rohde M."/>
            <person name="Galperin M.Y."/>
            <person name="Jogler C."/>
        </authorList>
    </citation>
    <scope>NUCLEOTIDE SEQUENCE [LARGE SCALE GENOMIC DNA]</scope>
    <source>
        <strain evidence="3 4">CA12</strain>
    </source>
</reference>